<feature type="compositionally biased region" description="Basic and acidic residues" evidence="1">
    <location>
        <begin position="54"/>
        <end position="64"/>
    </location>
</feature>
<feature type="region of interest" description="Disordered" evidence="1">
    <location>
        <begin position="39"/>
        <end position="64"/>
    </location>
</feature>
<organism evidence="2">
    <name type="scientific">bioreactor metagenome</name>
    <dbReference type="NCBI Taxonomy" id="1076179"/>
    <lineage>
        <taxon>unclassified sequences</taxon>
        <taxon>metagenomes</taxon>
        <taxon>ecological metagenomes</taxon>
    </lineage>
</organism>
<sequence>MIRNVISLLAGFQTGRPGDLEGTILKNLKNRVETDIFREKRDKRGSNKRLSKQTYERIRRKEEN</sequence>
<protein>
    <submittedName>
        <fullName evidence="2">Uncharacterized protein</fullName>
    </submittedName>
</protein>
<name>A0A645CA16_9ZZZZ</name>
<evidence type="ECO:0000313" key="2">
    <source>
        <dbReference type="EMBL" id="MPM73771.1"/>
    </source>
</evidence>
<evidence type="ECO:0000256" key="1">
    <source>
        <dbReference type="SAM" id="MobiDB-lite"/>
    </source>
</evidence>
<dbReference type="EMBL" id="VSSQ01025558">
    <property type="protein sequence ID" value="MPM73771.1"/>
    <property type="molecule type" value="Genomic_DNA"/>
</dbReference>
<accession>A0A645CA16</accession>
<proteinExistence type="predicted"/>
<gene>
    <name evidence="2" type="ORF">SDC9_120753</name>
</gene>
<dbReference type="AlphaFoldDB" id="A0A645CA16"/>
<reference evidence="2" key="1">
    <citation type="submission" date="2019-08" db="EMBL/GenBank/DDBJ databases">
        <authorList>
            <person name="Kucharzyk K."/>
            <person name="Murdoch R.W."/>
            <person name="Higgins S."/>
            <person name="Loffler F."/>
        </authorList>
    </citation>
    <scope>NUCLEOTIDE SEQUENCE</scope>
</reference>
<comment type="caution">
    <text evidence="2">The sequence shown here is derived from an EMBL/GenBank/DDBJ whole genome shotgun (WGS) entry which is preliminary data.</text>
</comment>